<dbReference type="InterPro" id="IPR008910">
    <property type="entry name" value="MSC_TM_helix"/>
</dbReference>
<feature type="transmembrane region" description="Helical" evidence="7">
    <location>
        <begin position="20"/>
        <end position="41"/>
    </location>
</feature>
<evidence type="ECO:0008006" key="11">
    <source>
        <dbReference type="Google" id="ProtNLM"/>
    </source>
</evidence>
<evidence type="ECO:0000256" key="1">
    <source>
        <dbReference type="ARBA" id="ARBA00004651"/>
    </source>
</evidence>
<keyword evidence="6 7" id="KW-0472">Membrane</keyword>
<dbReference type="SUPFAM" id="SSF82861">
    <property type="entry name" value="Mechanosensitive channel protein MscS (YggB), transmembrane region"/>
    <property type="match status" value="1"/>
</dbReference>
<evidence type="ECO:0000256" key="7">
    <source>
        <dbReference type="SAM" id="Phobius"/>
    </source>
</evidence>
<evidence type="ECO:0000256" key="3">
    <source>
        <dbReference type="ARBA" id="ARBA00022475"/>
    </source>
</evidence>
<evidence type="ECO:0000313" key="10">
    <source>
        <dbReference type="EMBL" id="SUZ88883.1"/>
    </source>
</evidence>
<comment type="similarity">
    <text evidence="2">Belongs to the MscS (TC 1.A.23) family.</text>
</comment>
<protein>
    <recommendedName>
        <fullName evidence="11">Mechanosensitive ion channel</fullName>
    </recommendedName>
</protein>
<feature type="domain" description="Mechanosensitive ion channel transmembrane helices 2/3" evidence="9">
    <location>
        <begin position="67"/>
        <end position="108"/>
    </location>
</feature>
<dbReference type="Pfam" id="PF21088">
    <property type="entry name" value="MS_channel_1st"/>
    <property type="match status" value="1"/>
</dbReference>
<reference evidence="10" key="1">
    <citation type="submission" date="2018-05" db="EMBL/GenBank/DDBJ databases">
        <authorList>
            <person name="Lanie J.A."/>
            <person name="Ng W.-L."/>
            <person name="Kazmierczak K.M."/>
            <person name="Andrzejewski T.M."/>
            <person name="Davidsen T.M."/>
            <person name="Wayne K.J."/>
            <person name="Tettelin H."/>
            <person name="Glass J.I."/>
            <person name="Rusch D."/>
            <person name="Podicherti R."/>
            <person name="Tsui H.-C.T."/>
            <person name="Winkler M.E."/>
        </authorList>
    </citation>
    <scope>NUCLEOTIDE SEQUENCE</scope>
</reference>
<dbReference type="Gene3D" id="1.10.287.1260">
    <property type="match status" value="1"/>
</dbReference>
<dbReference type="InterPro" id="IPR045275">
    <property type="entry name" value="MscS_archaea/bacteria_type"/>
</dbReference>
<feature type="transmembrane region" description="Helical" evidence="7">
    <location>
        <begin position="93"/>
        <end position="123"/>
    </location>
</feature>
<organism evidence="10">
    <name type="scientific">marine metagenome</name>
    <dbReference type="NCBI Taxonomy" id="408172"/>
    <lineage>
        <taxon>unclassified sequences</taxon>
        <taxon>metagenomes</taxon>
        <taxon>ecological metagenomes</taxon>
    </lineage>
</organism>
<dbReference type="Pfam" id="PF00924">
    <property type="entry name" value="MS_channel_2nd"/>
    <property type="match status" value="1"/>
</dbReference>
<keyword evidence="5 7" id="KW-1133">Transmembrane helix</keyword>
<evidence type="ECO:0000256" key="2">
    <source>
        <dbReference type="ARBA" id="ARBA00008017"/>
    </source>
</evidence>
<evidence type="ECO:0000256" key="4">
    <source>
        <dbReference type="ARBA" id="ARBA00022692"/>
    </source>
</evidence>
<gene>
    <name evidence="10" type="ORF">METZ01_LOCUS41737</name>
</gene>
<accession>A0A381RID5</accession>
<keyword evidence="3" id="KW-1003">Cell membrane</keyword>
<dbReference type="EMBL" id="UINC01001793">
    <property type="protein sequence ID" value="SUZ88883.1"/>
    <property type="molecule type" value="Genomic_DNA"/>
</dbReference>
<keyword evidence="4 7" id="KW-0812">Transmembrane</keyword>
<feature type="transmembrane region" description="Helical" evidence="7">
    <location>
        <begin position="61"/>
        <end position="87"/>
    </location>
</feature>
<name>A0A381RID5_9ZZZZ</name>
<dbReference type="InterPro" id="IPR023408">
    <property type="entry name" value="MscS_beta-dom_sf"/>
</dbReference>
<dbReference type="InterPro" id="IPR010920">
    <property type="entry name" value="LSM_dom_sf"/>
</dbReference>
<evidence type="ECO:0000256" key="5">
    <source>
        <dbReference type="ARBA" id="ARBA00022989"/>
    </source>
</evidence>
<comment type="subcellular location">
    <subcellularLocation>
        <location evidence="1">Cell membrane</location>
        <topology evidence="1">Multi-pass membrane protein</topology>
    </subcellularLocation>
</comment>
<sequence length="179" mass="18966">MSQSQAEDMTAYVERMVGVAVEYAPTVVVAIVVLIVGLWIANRVAKAVQGVMETKELTPSLVGFLTNLFRILLKTLIIISVASMVGIETTSFIAVLGAAGLAIGLALQGSLSNFAGGVLIVIFQYYKVGDDIKTQGISGKVTEIHPFYTKLETADAKEVILPNGRVSNGIITRQPRGGA</sequence>
<dbReference type="InterPro" id="IPR011014">
    <property type="entry name" value="MscS_channel_TM-2"/>
</dbReference>
<dbReference type="InterPro" id="IPR049142">
    <property type="entry name" value="MS_channel_1st"/>
</dbReference>
<evidence type="ECO:0000259" key="9">
    <source>
        <dbReference type="Pfam" id="PF21088"/>
    </source>
</evidence>
<dbReference type="PANTHER" id="PTHR30221">
    <property type="entry name" value="SMALL-CONDUCTANCE MECHANOSENSITIVE CHANNEL"/>
    <property type="match status" value="1"/>
</dbReference>
<dbReference type="AlphaFoldDB" id="A0A381RID5"/>
<evidence type="ECO:0000256" key="6">
    <source>
        <dbReference type="ARBA" id="ARBA00023136"/>
    </source>
</evidence>
<dbReference type="InterPro" id="IPR006685">
    <property type="entry name" value="MscS_channel_2nd"/>
</dbReference>
<dbReference type="PANTHER" id="PTHR30221:SF1">
    <property type="entry name" value="SMALL-CONDUCTANCE MECHANOSENSITIVE CHANNEL"/>
    <property type="match status" value="1"/>
</dbReference>
<dbReference type="SUPFAM" id="SSF50182">
    <property type="entry name" value="Sm-like ribonucleoproteins"/>
    <property type="match status" value="1"/>
</dbReference>
<dbReference type="Gene3D" id="2.30.30.60">
    <property type="match status" value="1"/>
</dbReference>
<dbReference type="GO" id="GO:0005886">
    <property type="term" value="C:plasma membrane"/>
    <property type="evidence" value="ECO:0007669"/>
    <property type="project" value="UniProtKB-SubCell"/>
</dbReference>
<proteinExistence type="inferred from homology"/>
<dbReference type="GO" id="GO:0008381">
    <property type="term" value="F:mechanosensitive monoatomic ion channel activity"/>
    <property type="evidence" value="ECO:0007669"/>
    <property type="project" value="InterPro"/>
</dbReference>
<dbReference type="Pfam" id="PF05552">
    <property type="entry name" value="MS_channel_1st_1"/>
    <property type="match status" value="1"/>
</dbReference>
<feature type="domain" description="Mechanosensitive ion channel MscS" evidence="8">
    <location>
        <begin position="110"/>
        <end position="169"/>
    </location>
</feature>
<evidence type="ECO:0000259" key="8">
    <source>
        <dbReference type="Pfam" id="PF00924"/>
    </source>
</evidence>